<dbReference type="AlphaFoldDB" id="A0A0R3N6U3"/>
<organism evidence="1 2">
    <name type="scientific">Bradyrhizobium lablabi</name>
    <dbReference type="NCBI Taxonomy" id="722472"/>
    <lineage>
        <taxon>Bacteria</taxon>
        <taxon>Pseudomonadati</taxon>
        <taxon>Pseudomonadota</taxon>
        <taxon>Alphaproteobacteria</taxon>
        <taxon>Hyphomicrobiales</taxon>
        <taxon>Nitrobacteraceae</taxon>
        <taxon>Bradyrhizobium</taxon>
    </lineage>
</organism>
<evidence type="ECO:0000313" key="1">
    <source>
        <dbReference type="EMBL" id="KRR25488.1"/>
    </source>
</evidence>
<reference evidence="1 2" key="1">
    <citation type="submission" date="2014-03" db="EMBL/GenBank/DDBJ databases">
        <title>Bradyrhizobium valentinum sp. nov., isolated from effective nodules of Lupinus mariae-josephae, a lupine endemic of basic-lime soils in Eastern Spain.</title>
        <authorList>
            <person name="Duran D."/>
            <person name="Rey L."/>
            <person name="Navarro A."/>
            <person name="Busquets A."/>
            <person name="Imperial J."/>
            <person name="Ruiz-Argueso T."/>
        </authorList>
    </citation>
    <scope>NUCLEOTIDE SEQUENCE [LARGE SCALE GENOMIC DNA]</scope>
    <source>
        <strain evidence="1 2">CCBAU 23086</strain>
    </source>
</reference>
<evidence type="ECO:0000313" key="2">
    <source>
        <dbReference type="Proteomes" id="UP000051660"/>
    </source>
</evidence>
<gene>
    <name evidence="1" type="ORF">CQ14_40125</name>
</gene>
<proteinExistence type="predicted"/>
<dbReference type="EMBL" id="LLYB01000056">
    <property type="protein sequence ID" value="KRR25488.1"/>
    <property type="molecule type" value="Genomic_DNA"/>
</dbReference>
<sequence>MMKPDGWQIMLPADFASDEGKELKEDPQPMLCDKQRAAFVTKLEHGGPHIDQRGTFALAKRSQ</sequence>
<dbReference type="Proteomes" id="UP000051660">
    <property type="component" value="Unassembled WGS sequence"/>
</dbReference>
<comment type="caution">
    <text evidence="1">The sequence shown here is derived from an EMBL/GenBank/DDBJ whole genome shotgun (WGS) entry which is preliminary data.</text>
</comment>
<protein>
    <submittedName>
        <fullName evidence="1">Uncharacterized protein</fullName>
    </submittedName>
</protein>
<accession>A0A0R3N6U3</accession>
<name>A0A0R3N6U3_9BRAD</name>